<feature type="region of interest" description="Disordered" evidence="1">
    <location>
        <begin position="268"/>
        <end position="350"/>
    </location>
</feature>
<dbReference type="Proteomes" id="UP000799776">
    <property type="component" value="Unassembled WGS sequence"/>
</dbReference>
<proteinExistence type="predicted"/>
<name>A0A6A5YBR7_9PEZI</name>
<keyword evidence="3" id="KW-1185">Reference proteome</keyword>
<feature type="compositionally biased region" description="Basic residues" evidence="1">
    <location>
        <begin position="1"/>
        <end position="15"/>
    </location>
</feature>
<dbReference type="AlphaFoldDB" id="A0A6A5YBR7"/>
<evidence type="ECO:0000313" key="2">
    <source>
        <dbReference type="EMBL" id="KAF2089305.1"/>
    </source>
</evidence>
<feature type="compositionally biased region" description="Low complexity" evidence="1">
    <location>
        <begin position="28"/>
        <end position="37"/>
    </location>
</feature>
<gene>
    <name evidence="2" type="ORF">K490DRAFT_63441</name>
</gene>
<organism evidence="2 3">
    <name type="scientific">Saccharata proteae CBS 121410</name>
    <dbReference type="NCBI Taxonomy" id="1314787"/>
    <lineage>
        <taxon>Eukaryota</taxon>
        <taxon>Fungi</taxon>
        <taxon>Dikarya</taxon>
        <taxon>Ascomycota</taxon>
        <taxon>Pezizomycotina</taxon>
        <taxon>Dothideomycetes</taxon>
        <taxon>Dothideomycetes incertae sedis</taxon>
        <taxon>Botryosphaeriales</taxon>
        <taxon>Saccharataceae</taxon>
        <taxon>Saccharata</taxon>
    </lineage>
</organism>
<feature type="compositionally biased region" description="Basic and acidic residues" evidence="1">
    <location>
        <begin position="329"/>
        <end position="338"/>
    </location>
</feature>
<feature type="compositionally biased region" description="Basic and acidic residues" evidence="1">
    <location>
        <begin position="39"/>
        <end position="50"/>
    </location>
</feature>
<evidence type="ECO:0000256" key="1">
    <source>
        <dbReference type="SAM" id="MobiDB-lite"/>
    </source>
</evidence>
<feature type="compositionally biased region" description="Basic and acidic residues" evidence="1">
    <location>
        <begin position="16"/>
        <end position="26"/>
    </location>
</feature>
<dbReference type="EMBL" id="ML978714">
    <property type="protein sequence ID" value="KAF2089305.1"/>
    <property type="molecule type" value="Genomic_DNA"/>
</dbReference>
<feature type="region of interest" description="Disordered" evidence="1">
    <location>
        <begin position="1"/>
        <end position="50"/>
    </location>
</feature>
<accession>A0A6A5YBR7</accession>
<reference evidence="2" key="1">
    <citation type="journal article" date="2020" name="Stud. Mycol.">
        <title>101 Dothideomycetes genomes: a test case for predicting lifestyles and emergence of pathogens.</title>
        <authorList>
            <person name="Haridas S."/>
            <person name="Albert R."/>
            <person name="Binder M."/>
            <person name="Bloem J."/>
            <person name="Labutti K."/>
            <person name="Salamov A."/>
            <person name="Andreopoulos B."/>
            <person name="Baker S."/>
            <person name="Barry K."/>
            <person name="Bills G."/>
            <person name="Bluhm B."/>
            <person name="Cannon C."/>
            <person name="Castanera R."/>
            <person name="Culley D."/>
            <person name="Daum C."/>
            <person name="Ezra D."/>
            <person name="Gonzalez J."/>
            <person name="Henrissat B."/>
            <person name="Kuo A."/>
            <person name="Liang C."/>
            <person name="Lipzen A."/>
            <person name="Lutzoni F."/>
            <person name="Magnuson J."/>
            <person name="Mondo S."/>
            <person name="Nolan M."/>
            <person name="Ohm R."/>
            <person name="Pangilinan J."/>
            <person name="Park H.-J."/>
            <person name="Ramirez L."/>
            <person name="Alfaro M."/>
            <person name="Sun H."/>
            <person name="Tritt A."/>
            <person name="Yoshinaga Y."/>
            <person name="Zwiers L.-H."/>
            <person name="Turgeon B."/>
            <person name="Goodwin S."/>
            <person name="Spatafora J."/>
            <person name="Crous P."/>
            <person name="Grigoriev I."/>
        </authorList>
    </citation>
    <scope>NUCLEOTIDE SEQUENCE</scope>
    <source>
        <strain evidence="2">CBS 121410</strain>
    </source>
</reference>
<sequence length="350" mass="39592">MTKKKHHKKVKHTKQPKREHEPEPKPAPKSAAPPVAESNLRDDIHAPDADDPARLTALGLMVNDDRFDTRVALVEALRELRMGERPELKKLLISPQQHLAPQLPPEEAPRLLSGIGNGTFVNRDLTNLRLCDAVCTLLHNLLEGEMHCQRFWNVVDYKHINYTLTVKNSRIFPHQMSIRRCGNDVFVIQQDGEEKTIHGLCLNMNRALAWTPSGLFTMVDGRGEFLPRPMEEMRELEREIGLHILRNKLWEACEFRTWDVNVELYNKPGETPDSPHPKLAAAPGQPPPEQPDHPPHPQHSRLPLAVPQLGSPAVEYSQPIPPPPPELRPALHIEDDHMVTSVLRPSPVGP</sequence>
<evidence type="ECO:0000313" key="3">
    <source>
        <dbReference type="Proteomes" id="UP000799776"/>
    </source>
</evidence>
<protein>
    <submittedName>
        <fullName evidence="2">Uncharacterized protein</fullName>
    </submittedName>
</protein>